<keyword evidence="1 2" id="KW-0378">Hydrolase</keyword>
<protein>
    <recommendedName>
        <fullName evidence="2">Phosphoglycolate phosphatase</fullName>
        <ecNumber evidence="2">3.1.3.18</ecNumber>
    </recommendedName>
</protein>
<feature type="binding site" evidence="5">
    <location>
        <position position="39"/>
    </location>
    <ligand>
        <name>Mg(2+)</name>
        <dbReference type="ChEBI" id="CHEBI:18420"/>
    </ligand>
</feature>
<feature type="active site" description="Nucleophile" evidence="3">
    <location>
        <position position="37"/>
    </location>
</feature>
<dbReference type="Proteomes" id="UP000256970">
    <property type="component" value="Unassembled WGS sequence"/>
</dbReference>
<dbReference type="InterPro" id="IPR006357">
    <property type="entry name" value="HAD-SF_hydro_IIA"/>
</dbReference>
<sequence>MVCQAATPAVQQAAAPRLLDEQSGPEVLQQLDTIIFDCDGVLWRGSDTITNAVEALHVMRQQGKRLLFVTNNSSKSRAQYVKKFQSLGMQVDSSEIVSSSYTAAAYLSSIGFGQCLQPGKHVLLLGSQGTADELAAAGLQVLDAEQLQLPVLDSVDAMLQMQLDERIGAVVLGWDCLFNYQKLVYASACLRELPGCLCVATNLDHADYIGNDRMMPGTGALVAALQVASGVEPVNVGKGGAWLFPYLLAKFQLQPSRTAVVGDRLDTDIAMGKQGGLVTLLPLTGVTTMQGALSAASSEQPDFIMPSVAALAGLPSS</sequence>
<dbReference type="Pfam" id="PF13242">
    <property type="entry name" value="Hydrolase_like"/>
    <property type="match status" value="1"/>
</dbReference>
<feature type="active site" description="Proton donor" evidence="3">
    <location>
        <position position="39"/>
    </location>
</feature>
<dbReference type="NCBIfam" id="TIGR01452">
    <property type="entry name" value="PGP_euk"/>
    <property type="match status" value="1"/>
</dbReference>
<evidence type="ECO:0000256" key="1">
    <source>
        <dbReference type="ARBA" id="ARBA00022801"/>
    </source>
</evidence>
<dbReference type="PANTHER" id="PTHR19288">
    <property type="entry name" value="4-NITROPHENYLPHOSPHATASE-RELATED"/>
    <property type="match status" value="1"/>
</dbReference>
<dbReference type="Pfam" id="PF13344">
    <property type="entry name" value="Hydrolase_6"/>
    <property type="match status" value="1"/>
</dbReference>
<dbReference type="EC" id="3.1.3.18" evidence="2"/>
<evidence type="ECO:0000256" key="5">
    <source>
        <dbReference type="PIRSR" id="PIRSR000915-3"/>
    </source>
</evidence>
<evidence type="ECO:0000256" key="3">
    <source>
        <dbReference type="PIRSR" id="PIRSR000915-1"/>
    </source>
</evidence>
<keyword evidence="5" id="KW-0479">Metal-binding</keyword>
<proteinExistence type="inferred from homology"/>
<evidence type="ECO:0000256" key="4">
    <source>
        <dbReference type="PIRSR" id="PIRSR000915-2"/>
    </source>
</evidence>
<evidence type="ECO:0000313" key="6">
    <source>
        <dbReference type="EMBL" id="SZX78454.1"/>
    </source>
</evidence>
<feature type="binding site" evidence="5">
    <location>
        <position position="37"/>
    </location>
    <ligand>
        <name>Mg(2+)</name>
        <dbReference type="ChEBI" id="CHEBI:18420"/>
    </ligand>
</feature>
<organism evidence="6 7">
    <name type="scientific">Tetradesmus obliquus</name>
    <name type="common">Green alga</name>
    <name type="synonym">Acutodesmus obliquus</name>
    <dbReference type="NCBI Taxonomy" id="3088"/>
    <lineage>
        <taxon>Eukaryota</taxon>
        <taxon>Viridiplantae</taxon>
        <taxon>Chlorophyta</taxon>
        <taxon>core chlorophytes</taxon>
        <taxon>Chlorophyceae</taxon>
        <taxon>CS clade</taxon>
        <taxon>Sphaeropleales</taxon>
        <taxon>Scenedesmaceae</taxon>
        <taxon>Tetradesmus</taxon>
    </lineage>
</organism>
<dbReference type="AlphaFoldDB" id="A0A383WMS6"/>
<name>A0A383WMS6_TETOB</name>
<dbReference type="NCBIfam" id="TIGR01460">
    <property type="entry name" value="HAD-SF-IIA"/>
    <property type="match status" value="1"/>
</dbReference>
<dbReference type="PIRSF" id="PIRSF000915">
    <property type="entry name" value="PGP-type_phosphatase"/>
    <property type="match status" value="1"/>
</dbReference>
<gene>
    <name evidence="6" type="ORF">BQ4739_LOCUS18735</name>
</gene>
<keyword evidence="5" id="KW-0460">Magnesium</keyword>
<evidence type="ECO:0000313" key="7">
    <source>
        <dbReference type="Proteomes" id="UP000256970"/>
    </source>
</evidence>
<dbReference type="GO" id="GO:0008967">
    <property type="term" value="F:phosphoglycolate phosphatase activity"/>
    <property type="evidence" value="ECO:0007669"/>
    <property type="project" value="UniProtKB-EC"/>
</dbReference>
<comment type="cofactor">
    <cofactor evidence="5">
        <name>Mg(2+)</name>
        <dbReference type="ChEBI" id="CHEBI:18420"/>
    </cofactor>
    <text evidence="5">Divalent metal ions. Mg(2+) is the most effective.</text>
</comment>
<dbReference type="STRING" id="3088.A0A383WMS6"/>
<dbReference type="Gene3D" id="3.40.50.1000">
    <property type="entry name" value="HAD superfamily/HAD-like"/>
    <property type="match status" value="2"/>
</dbReference>
<dbReference type="SUPFAM" id="SSF56784">
    <property type="entry name" value="HAD-like"/>
    <property type="match status" value="1"/>
</dbReference>
<feature type="binding site" evidence="4">
    <location>
        <position position="238"/>
    </location>
    <ligand>
        <name>substrate</name>
    </ligand>
</feature>
<feature type="binding site" evidence="5">
    <location>
        <position position="263"/>
    </location>
    <ligand>
        <name>Mg(2+)</name>
        <dbReference type="ChEBI" id="CHEBI:18420"/>
    </ligand>
</feature>
<accession>A0A383WMS6</accession>
<dbReference type="InterPro" id="IPR023214">
    <property type="entry name" value="HAD_sf"/>
</dbReference>
<keyword evidence="7" id="KW-1185">Reference proteome</keyword>
<dbReference type="InterPro" id="IPR036412">
    <property type="entry name" value="HAD-like_sf"/>
</dbReference>
<dbReference type="PANTHER" id="PTHR19288:SF93">
    <property type="entry name" value="FI11325P-RELATED"/>
    <property type="match status" value="1"/>
</dbReference>
<reference evidence="6 7" key="1">
    <citation type="submission" date="2016-10" db="EMBL/GenBank/DDBJ databases">
        <authorList>
            <person name="Cai Z."/>
        </authorList>
    </citation>
    <scope>NUCLEOTIDE SEQUENCE [LARGE SCALE GENOMIC DNA]</scope>
</reference>
<dbReference type="EMBL" id="FNXT01001320">
    <property type="protein sequence ID" value="SZX78454.1"/>
    <property type="molecule type" value="Genomic_DNA"/>
</dbReference>
<dbReference type="InterPro" id="IPR006349">
    <property type="entry name" value="PGP_euk"/>
</dbReference>
<comment type="similarity">
    <text evidence="2">Belongs to the HAD-like hydrolase superfamily.</text>
</comment>
<evidence type="ECO:0000256" key="2">
    <source>
        <dbReference type="PIRNR" id="PIRNR000915"/>
    </source>
</evidence>
<dbReference type="GO" id="GO:0046872">
    <property type="term" value="F:metal ion binding"/>
    <property type="evidence" value="ECO:0007669"/>
    <property type="project" value="UniProtKB-KW"/>
</dbReference>
<dbReference type="GO" id="GO:0005737">
    <property type="term" value="C:cytoplasm"/>
    <property type="evidence" value="ECO:0007669"/>
    <property type="project" value="TreeGrafter"/>
</dbReference>
<comment type="catalytic activity">
    <reaction evidence="2">
        <text>2-phosphoglycolate + H2O = glycolate + phosphate</text>
        <dbReference type="Rhea" id="RHEA:14369"/>
        <dbReference type="ChEBI" id="CHEBI:15377"/>
        <dbReference type="ChEBI" id="CHEBI:29805"/>
        <dbReference type="ChEBI" id="CHEBI:43474"/>
        <dbReference type="ChEBI" id="CHEBI:58033"/>
        <dbReference type="EC" id="3.1.3.18"/>
    </reaction>
</comment>